<dbReference type="Pfam" id="PF13193">
    <property type="entry name" value="AMP-binding_C"/>
    <property type="match status" value="1"/>
</dbReference>
<feature type="compositionally biased region" description="Low complexity" evidence="1">
    <location>
        <begin position="1"/>
        <end position="13"/>
    </location>
</feature>
<protein>
    <submittedName>
        <fullName evidence="4">AMP-binding protein</fullName>
    </submittedName>
</protein>
<dbReference type="Pfam" id="PF00501">
    <property type="entry name" value="AMP-binding"/>
    <property type="match status" value="1"/>
</dbReference>
<dbReference type="PANTHER" id="PTHR43767:SF1">
    <property type="entry name" value="NONRIBOSOMAL PEPTIDE SYNTHASE PES1 (EUROFUNG)-RELATED"/>
    <property type="match status" value="1"/>
</dbReference>
<feature type="domain" description="AMP-dependent synthetase/ligase" evidence="2">
    <location>
        <begin position="48"/>
        <end position="451"/>
    </location>
</feature>
<evidence type="ECO:0000313" key="5">
    <source>
        <dbReference type="Proteomes" id="UP000484255"/>
    </source>
</evidence>
<keyword evidence="5" id="KW-1185">Reference proteome</keyword>
<gene>
    <name evidence="4" type="ORF">G3A44_18245</name>
</gene>
<evidence type="ECO:0000259" key="2">
    <source>
        <dbReference type="Pfam" id="PF00501"/>
    </source>
</evidence>
<dbReference type="EMBL" id="JAAGOH010000028">
    <property type="protein sequence ID" value="NDY93137.1"/>
    <property type="molecule type" value="Genomic_DNA"/>
</dbReference>
<dbReference type="InterPro" id="IPR042099">
    <property type="entry name" value="ANL_N_sf"/>
</dbReference>
<dbReference type="InterPro" id="IPR025110">
    <property type="entry name" value="AMP-bd_C"/>
</dbReference>
<dbReference type="SUPFAM" id="SSF56801">
    <property type="entry name" value="Acetyl-CoA synthetase-like"/>
    <property type="match status" value="1"/>
</dbReference>
<dbReference type="PANTHER" id="PTHR43767">
    <property type="entry name" value="LONG-CHAIN-FATTY-ACID--COA LIGASE"/>
    <property type="match status" value="1"/>
</dbReference>
<proteinExistence type="predicted"/>
<name>A0A7C9PIW3_9BURK</name>
<dbReference type="RefSeq" id="WP_163459188.1">
    <property type="nucleotide sequence ID" value="NZ_JAAGOH010000028.1"/>
</dbReference>
<sequence length="598" mass="64510">MNHLPASHPQAAPLLPPLPPDGPHHAHWPAGVPRRLAVPDESLWWGLARRAAQQPEAVGLTFMDRRWTWGQLQAEAERLAAGLQGLGVGRGDRVLVFMQNCPQFILSFFAVLRLDAVVVPVNPMNKADELGHYIHDAAAKVAIASADIAGEMARASDGLVASGQAGQVGLTHLVVFHLSEGLPEGLQTPGVGWPAHWPTAWQPWLQFRHPQPALAGGEVHTWAGLLAAAPARPTGTPQARAADLAILPYTSGTTGAAKGCMHGHGSLLHNALSGGPWLDMRPGDTTLVVVPMFHITGLVMALLATVQTGGAIVLMPRWDRDLAARLISAERVTHWPNIPTMVIDLLGSPRLAEFDLSCLRYVGGGGTTMPEAIATRLREQFGLEYLEGYGLTETSAPTHCNPRGGARRQCLGIPYLSTQAQVVDPDTLEPVATGEVGEIVVSGPQVFQGYWGNPQATASAFFEREGQRWFRTGDLGRVDDTGYYTLADRLKRMINASGFKVWPAEVEALMHHHPGVQEVCIIATRDPYRGESVKAVIVPKDSARATLTQADVIAWCKAHMSAYKVPRTVQFTEALPKSASGKLLWRVLQQQEDGAQVG</sequence>
<evidence type="ECO:0000256" key="1">
    <source>
        <dbReference type="SAM" id="MobiDB-lite"/>
    </source>
</evidence>
<dbReference type="Proteomes" id="UP000484255">
    <property type="component" value="Unassembled WGS sequence"/>
</dbReference>
<dbReference type="NCBIfam" id="NF006181">
    <property type="entry name" value="PRK08314.1"/>
    <property type="match status" value="1"/>
</dbReference>
<dbReference type="GO" id="GO:0016878">
    <property type="term" value="F:acid-thiol ligase activity"/>
    <property type="evidence" value="ECO:0007669"/>
    <property type="project" value="UniProtKB-ARBA"/>
</dbReference>
<feature type="region of interest" description="Disordered" evidence="1">
    <location>
        <begin position="1"/>
        <end position="27"/>
    </location>
</feature>
<dbReference type="InterPro" id="IPR000873">
    <property type="entry name" value="AMP-dep_synth/lig_dom"/>
</dbReference>
<comment type="caution">
    <text evidence="4">The sequence shown here is derived from an EMBL/GenBank/DDBJ whole genome shotgun (WGS) entry which is preliminary data.</text>
</comment>
<dbReference type="Gene3D" id="3.30.300.30">
    <property type="match status" value="1"/>
</dbReference>
<dbReference type="InterPro" id="IPR045851">
    <property type="entry name" value="AMP-bd_C_sf"/>
</dbReference>
<dbReference type="AlphaFoldDB" id="A0A7C9PIW3"/>
<feature type="domain" description="AMP-binding enzyme C-terminal" evidence="3">
    <location>
        <begin position="505"/>
        <end position="582"/>
    </location>
</feature>
<dbReference type="InterPro" id="IPR050237">
    <property type="entry name" value="ATP-dep_AMP-bd_enzyme"/>
</dbReference>
<evidence type="ECO:0000313" key="4">
    <source>
        <dbReference type="EMBL" id="NDY93137.1"/>
    </source>
</evidence>
<reference evidence="4 5" key="1">
    <citation type="submission" date="2020-02" db="EMBL/GenBank/DDBJ databases">
        <title>Ideonella bacterium strain TBM-1.</title>
        <authorList>
            <person name="Chen W.-M."/>
        </authorList>
    </citation>
    <scope>NUCLEOTIDE SEQUENCE [LARGE SCALE GENOMIC DNA]</scope>
    <source>
        <strain evidence="4 5">TBM-1</strain>
    </source>
</reference>
<dbReference type="InterPro" id="IPR020845">
    <property type="entry name" value="AMP-binding_CS"/>
</dbReference>
<dbReference type="Gene3D" id="3.40.50.12780">
    <property type="entry name" value="N-terminal domain of ligase-like"/>
    <property type="match status" value="1"/>
</dbReference>
<organism evidence="4 5">
    <name type="scientific">Ideonella livida</name>
    <dbReference type="NCBI Taxonomy" id="2707176"/>
    <lineage>
        <taxon>Bacteria</taxon>
        <taxon>Pseudomonadati</taxon>
        <taxon>Pseudomonadota</taxon>
        <taxon>Betaproteobacteria</taxon>
        <taxon>Burkholderiales</taxon>
        <taxon>Sphaerotilaceae</taxon>
        <taxon>Ideonella</taxon>
    </lineage>
</organism>
<dbReference type="PROSITE" id="PS00455">
    <property type="entry name" value="AMP_BINDING"/>
    <property type="match status" value="1"/>
</dbReference>
<accession>A0A7C9PIW3</accession>
<evidence type="ECO:0000259" key="3">
    <source>
        <dbReference type="Pfam" id="PF13193"/>
    </source>
</evidence>